<feature type="compositionally biased region" description="Polar residues" evidence="1">
    <location>
        <begin position="83"/>
        <end position="95"/>
    </location>
</feature>
<reference evidence="2 3" key="1">
    <citation type="journal article" date="2024" name="G3 (Bethesda)">
        <title>Genome assembly of Hibiscus sabdariffa L. provides insights into metabolisms of medicinal natural products.</title>
        <authorList>
            <person name="Kim T."/>
        </authorList>
    </citation>
    <scope>NUCLEOTIDE SEQUENCE [LARGE SCALE GENOMIC DNA]</scope>
    <source>
        <strain evidence="2">TK-2024</strain>
        <tissue evidence="2">Old leaves</tissue>
    </source>
</reference>
<sequence length="141" mass="16222">MAPSNGKGLSWAESMDLLNNLSSFKDEVVNCNRFVECEEESFFPELVKFRGKKKYASLFDFLSIKENRKRDRATKKSKKLGKENSSFDSSRQSPSKDIVRNQKIIKSAKKVMELGKNVGIQFIGDEEEILEDFVRVDLQNM</sequence>
<evidence type="ECO:0000313" key="3">
    <source>
        <dbReference type="Proteomes" id="UP001396334"/>
    </source>
</evidence>
<evidence type="ECO:0000256" key="1">
    <source>
        <dbReference type="SAM" id="MobiDB-lite"/>
    </source>
</evidence>
<name>A0ABR2Q9D5_9ROSI</name>
<keyword evidence="3" id="KW-1185">Reference proteome</keyword>
<accession>A0ABR2Q9D5</accession>
<feature type="compositionally biased region" description="Basic residues" evidence="1">
    <location>
        <begin position="70"/>
        <end position="79"/>
    </location>
</feature>
<organism evidence="2 3">
    <name type="scientific">Hibiscus sabdariffa</name>
    <name type="common">roselle</name>
    <dbReference type="NCBI Taxonomy" id="183260"/>
    <lineage>
        <taxon>Eukaryota</taxon>
        <taxon>Viridiplantae</taxon>
        <taxon>Streptophyta</taxon>
        <taxon>Embryophyta</taxon>
        <taxon>Tracheophyta</taxon>
        <taxon>Spermatophyta</taxon>
        <taxon>Magnoliopsida</taxon>
        <taxon>eudicotyledons</taxon>
        <taxon>Gunneridae</taxon>
        <taxon>Pentapetalae</taxon>
        <taxon>rosids</taxon>
        <taxon>malvids</taxon>
        <taxon>Malvales</taxon>
        <taxon>Malvaceae</taxon>
        <taxon>Malvoideae</taxon>
        <taxon>Hibiscus</taxon>
    </lineage>
</organism>
<gene>
    <name evidence="2" type="ORF">V6N11_020754</name>
</gene>
<proteinExistence type="predicted"/>
<dbReference type="Proteomes" id="UP001396334">
    <property type="component" value="Unassembled WGS sequence"/>
</dbReference>
<protein>
    <submittedName>
        <fullName evidence="2">Uncharacterized protein</fullName>
    </submittedName>
</protein>
<evidence type="ECO:0000313" key="2">
    <source>
        <dbReference type="EMBL" id="KAK8997271.1"/>
    </source>
</evidence>
<dbReference type="EMBL" id="JBBPBN010000043">
    <property type="protein sequence ID" value="KAK8997271.1"/>
    <property type="molecule type" value="Genomic_DNA"/>
</dbReference>
<feature type="region of interest" description="Disordered" evidence="1">
    <location>
        <begin position="69"/>
        <end position="99"/>
    </location>
</feature>
<comment type="caution">
    <text evidence="2">The sequence shown here is derived from an EMBL/GenBank/DDBJ whole genome shotgun (WGS) entry which is preliminary data.</text>
</comment>